<gene>
    <name evidence="8" type="ORF">UFOPK1683_00611</name>
</gene>
<dbReference type="PANTHER" id="PTHR10030:SF37">
    <property type="entry name" value="ALPHA-L-FUCOSIDASE-RELATED"/>
    <property type="match status" value="1"/>
</dbReference>
<dbReference type="PIRSF" id="PIRSF001092">
    <property type="entry name" value="Alpha-L-fucosidase"/>
    <property type="match status" value="1"/>
</dbReference>
<dbReference type="SMART" id="SM00812">
    <property type="entry name" value="Alpha_L_fucos"/>
    <property type="match status" value="1"/>
</dbReference>
<accession>A0A6J6E3I3</accession>
<dbReference type="InterPro" id="IPR017853">
    <property type="entry name" value="GH"/>
</dbReference>
<keyword evidence="4" id="KW-0732">Signal</keyword>
<name>A0A6J6E3I3_9ZZZZ</name>
<dbReference type="Gene3D" id="3.20.20.80">
    <property type="entry name" value="Glycosidases"/>
    <property type="match status" value="1"/>
</dbReference>
<sequence length="455" mass="51698">MSDTVFDMEKLESRMNEYFPLIANHEKRTQEWFKGAGLGLFIHWDHTSEQGIEISWPMVGGVFSLPGGKVVTVDEYYSTEKTFNPTKWDPKEIARLAKEAGMAYVVFTSKHHNGWASWPSKFGDRTIASSPYGAKGGDILRTYVDAVRAEGLKVGVYYSLSDWGHPDYLPWKDEYRPYIFGDSSPIGTPEQWARYREYLKAQLGEILTEYGPIDLLWFDGGWERSEEVWNTKDIGDHIRSLSPKTLINDRLFTQGDYRTPEQWIPAQPIAEPWECCMTMNYSWAYVPSDEAFKTPFEILRTLIEVVSRGGNLLLNIGPRGDGSLVPEERDLLVAIAKWMKVNKESVVGAEPGLEPWQFYGPSTKRDHLLYLHLFAKPEESVVARAIPLARIKSIKILGTDKELPFTRRTAINDVTSKDPLGEVIIDTRGADLSSIIPVIVIDLSGNPNDVELRNW</sequence>
<protein>
    <recommendedName>
        <fullName evidence="3">alpha-L-fucosidase</fullName>
        <ecNumber evidence="3">3.2.1.51</ecNumber>
    </recommendedName>
</protein>
<evidence type="ECO:0000256" key="3">
    <source>
        <dbReference type="ARBA" id="ARBA00012662"/>
    </source>
</evidence>
<comment type="similarity">
    <text evidence="2">Belongs to the glycosyl hydrolase 29 family.</text>
</comment>
<dbReference type="InterPro" id="IPR000933">
    <property type="entry name" value="Glyco_hydro_29"/>
</dbReference>
<dbReference type="GO" id="GO:0006004">
    <property type="term" value="P:fucose metabolic process"/>
    <property type="evidence" value="ECO:0007669"/>
    <property type="project" value="InterPro"/>
</dbReference>
<keyword evidence="6" id="KW-0326">Glycosidase</keyword>
<feature type="domain" description="Glycoside hydrolase family 29 N-terminal" evidence="7">
    <location>
        <begin position="15"/>
        <end position="344"/>
    </location>
</feature>
<dbReference type="InterPro" id="IPR057739">
    <property type="entry name" value="Glyco_hydro_29_N"/>
</dbReference>
<dbReference type="Pfam" id="PF01120">
    <property type="entry name" value="Alpha_L_fucos"/>
    <property type="match status" value="1"/>
</dbReference>
<proteinExistence type="inferred from homology"/>
<dbReference type="PRINTS" id="PR00741">
    <property type="entry name" value="GLHYDRLASE29"/>
</dbReference>
<evidence type="ECO:0000259" key="7">
    <source>
        <dbReference type="Pfam" id="PF01120"/>
    </source>
</evidence>
<dbReference type="EMBL" id="CAEZTL010000048">
    <property type="protein sequence ID" value="CAB4569829.1"/>
    <property type="molecule type" value="Genomic_DNA"/>
</dbReference>
<dbReference type="PANTHER" id="PTHR10030">
    <property type="entry name" value="ALPHA-L-FUCOSIDASE"/>
    <property type="match status" value="1"/>
</dbReference>
<evidence type="ECO:0000256" key="5">
    <source>
        <dbReference type="ARBA" id="ARBA00022801"/>
    </source>
</evidence>
<dbReference type="GO" id="GO:0004560">
    <property type="term" value="F:alpha-L-fucosidase activity"/>
    <property type="evidence" value="ECO:0007669"/>
    <property type="project" value="InterPro"/>
</dbReference>
<evidence type="ECO:0000256" key="1">
    <source>
        <dbReference type="ARBA" id="ARBA00004071"/>
    </source>
</evidence>
<dbReference type="InterPro" id="IPR016286">
    <property type="entry name" value="FUC_metazoa-typ"/>
</dbReference>
<dbReference type="GO" id="GO:0005764">
    <property type="term" value="C:lysosome"/>
    <property type="evidence" value="ECO:0007669"/>
    <property type="project" value="TreeGrafter"/>
</dbReference>
<evidence type="ECO:0000256" key="6">
    <source>
        <dbReference type="ARBA" id="ARBA00023295"/>
    </source>
</evidence>
<dbReference type="SUPFAM" id="SSF51445">
    <property type="entry name" value="(Trans)glycosidases"/>
    <property type="match status" value="1"/>
</dbReference>
<organism evidence="8">
    <name type="scientific">freshwater metagenome</name>
    <dbReference type="NCBI Taxonomy" id="449393"/>
    <lineage>
        <taxon>unclassified sequences</taxon>
        <taxon>metagenomes</taxon>
        <taxon>ecological metagenomes</taxon>
    </lineage>
</organism>
<keyword evidence="5" id="KW-0378">Hydrolase</keyword>
<dbReference type="AlphaFoldDB" id="A0A6J6E3I3"/>
<evidence type="ECO:0000256" key="4">
    <source>
        <dbReference type="ARBA" id="ARBA00022729"/>
    </source>
</evidence>
<evidence type="ECO:0000256" key="2">
    <source>
        <dbReference type="ARBA" id="ARBA00007951"/>
    </source>
</evidence>
<dbReference type="GO" id="GO:0016139">
    <property type="term" value="P:glycoside catabolic process"/>
    <property type="evidence" value="ECO:0007669"/>
    <property type="project" value="TreeGrafter"/>
</dbReference>
<dbReference type="EC" id="3.2.1.51" evidence="3"/>
<reference evidence="8" key="1">
    <citation type="submission" date="2020-05" db="EMBL/GenBank/DDBJ databases">
        <authorList>
            <person name="Chiriac C."/>
            <person name="Salcher M."/>
            <person name="Ghai R."/>
            <person name="Kavagutti S V."/>
        </authorList>
    </citation>
    <scope>NUCLEOTIDE SEQUENCE</scope>
</reference>
<comment type="function">
    <text evidence="1">Alpha-L-fucosidase is responsible for hydrolyzing the alpha-1,6-linked fucose joined to the reducing-end N-acetylglucosamine of the carbohydrate moieties of glycoproteins.</text>
</comment>
<evidence type="ECO:0000313" key="8">
    <source>
        <dbReference type="EMBL" id="CAB4569829.1"/>
    </source>
</evidence>